<dbReference type="GO" id="GO:0000981">
    <property type="term" value="F:DNA-binding transcription factor activity, RNA polymerase II-specific"/>
    <property type="evidence" value="ECO:0007669"/>
    <property type="project" value="TreeGrafter"/>
</dbReference>
<feature type="domain" description="T-box" evidence="8">
    <location>
        <begin position="1"/>
        <end position="105"/>
    </location>
</feature>
<comment type="caution">
    <text evidence="6">Lacks conserved residue(s) required for the propagation of feature annotation.</text>
</comment>
<name>V8PBI0_OPHHA</name>
<dbReference type="InterPro" id="IPR001699">
    <property type="entry name" value="TF_T-box"/>
</dbReference>
<gene>
    <name evidence="9" type="primary">TBR1</name>
    <name evidence="9" type="ORF">L345_02937</name>
</gene>
<dbReference type="GO" id="GO:0000785">
    <property type="term" value="C:chromatin"/>
    <property type="evidence" value="ECO:0007669"/>
    <property type="project" value="TreeGrafter"/>
</dbReference>
<dbReference type="OrthoDB" id="7442607at2759"/>
<protein>
    <submittedName>
        <fullName evidence="9">T-box brain protein 1</fullName>
    </submittedName>
</protein>
<dbReference type="GO" id="GO:0000978">
    <property type="term" value="F:RNA polymerase II cis-regulatory region sequence-specific DNA binding"/>
    <property type="evidence" value="ECO:0007669"/>
    <property type="project" value="InterPro"/>
</dbReference>
<evidence type="ECO:0000256" key="5">
    <source>
        <dbReference type="ARBA" id="ARBA00023242"/>
    </source>
</evidence>
<keyword evidence="4" id="KW-0804">Transcription</keyword>
<keyword evidence="2" id="KW-0805">Transcription regulation</keyword>
<dbReference type="PANTHER" id="PTHR11267">
    <property type="entry name" value="T-BOX PROTEIN-RELATED"/>
    <property type="match status" value="1"/>
</dbReference>
<evidence type="ECO:0000256" key="3">
    <source>
        <dbReference type="ARBA" id="ARBA00023125"/>
    </source>
</evidence>
<dbReference type="GO" id="GO:0010975">
    <property type="term" value="P:regulation of neuron projection development"/>
    <property type="evidence" value="ECO:0007669"/>
    <property type="project" value="TreeGrafter"/>
</dbReference>
<proteinExistence type="predicted"/>
<feature type="non-terminal residue" evidence="9">
    <location>
        <position position="1"/>
    </location>
</feature>
<dbReference type="GO" id="GO:0021902">
    <property type="term" value="P:commitment of neuronal cell to specific neuron type in forebrain"/>
    <property type="evidence" value="ECO:0007669"/>
    <property type="project" value="TreeGrafter"/>
</dbReference>
<dbReference type="GO" id="GO:0005634">
    <property type="term" value="C:nucleus"/>
    <property type="evidence" value="ECO:0007669"/>
    <property type="project" value="UniProtKB-SubCell"/>
</dbReference>
<dbReference type="EMBL" id="AZIM01000401">
    <property type="protein sequence ID" value="ETE71247.1"/>
    <property type="molecule type" value="Genomic_DNA"/>
</dbReference>
<dbReference type="Gene3D" id="2.60.40.820">
    <property type="entry name" value="Transcription factor, T-box"/>
    <property type="match status" value="1"/>
</dbReference>
<evidence type="ECO:0000313" key="9">
    <source>
        <dbReference type="EMBL" id="ETE71247.1"/>
    </source>
</evidence>
<reference evidence="9 10" key="1">
    <citation type="journal article" date="2013" name="Proc. Natl. Acad. Sci. U.S.A.">
        <title>The king cobra genome reveals dynamic gene evolution and adaptation in the snake venom system.</title>
        <authorList>
            <person name="Vonk F.J."/>
            <person name="Casewell N.R."/>
            <person name="Henkel C.V."/>
            <person name="Heimberg A.M."/>
            <person name="Jansen H.J."/>
            <person name="McCleary R.J."/>
            <person name="Kerkkamp H.M."/>
            <person name="Vos R.A."/>
            <person name="Guerreiro I."/>
            <person name="Calvete J.J."/>
            <person name="Wuster W."/>
            <person name="Woods A.E."/>
            <person name="Logan J.M."/>
            <person name="Harrison R.A."/>
            <person name="Castoe T.A."/>
            <person name="de Koning A.P."/>
            <person name="Pollock D.D."/>
            <person name="Yandell M."/>
            <person name="Calderon D."/>
            <person name="Renjifo C."/>
            <person name="Currier R.B."/>
            <person name="Salgado D."/>
            <person name="Pla D."/>
            <person name="Sanz L."/>
            <person name="Hyder A.S."/>
            <person name="Ribeiro J.M."/>
            <person name="Arntzen J.W."/>
            <person name="van den Thillart G.E."/>
            <person name="Boetzer M."/>
            <person name="Pirovano W."/>
            <person name="Dirks R.P."/>
            <person name="Spaink H.P."/>
            <person name="Duboule D."/>
            <person name="McGlinn E."/>
            <person name="Kini R.M."/>
            <person name="Richardson M.K."/>
        </authorList>
    </citation>
    <scope>NUCLEOTIDE SEQUENCE</scope>
    <source>
        <tissue evidence="9">Blood</tissue>
    </source>
</reference>
<organism evidence="9 10">
    <name type="scientific">Ophiophagus hannah</name>
    <name type="common">King cobra</name>
    <name type="synonym">Naja hannah</name>
    <dbReference type="NCBI Taxonomy" id="8665"/>
    <lineage>
        <taxon>Eukaryota</taxon>
        <taxon>Metazoa</taxon>
        <taxon>Chordata</taxon>
        <taxon>Craniata</taxon>
        <taxon>Vertebrata</taxon>
        <taxon>Euteleostomi</taxon>
        <taxon>Lepidosauria</taxon>
        <taxon>Squamata</taxon>
        <taxon>Bifurcata</taxon>
        <taxon>Unidentata</taxon>
        <taxon>Episquamata</taxon>
        <taxon>Toxicofera</taxon>
        <taxon>Serpentes</taxon>
        <taxon>Colubroidea</taxon>
        <taxon>Elapidae</taxon>
        <taxon>Elapinae</taxon>
        <taxon>Ophiophagus</taxon>
    </lineage>
</organism>
<dbReference type="PANTHER" id="PTHR11267:SF88">
    <property type="entry name" value="T-BOX BRAIN PROTEIN 1"/>
    <property type="match status" value="1"/>
</dbReference>
<keyword evidence="3 6" id="KW-0238">DNA-binding</keyword>
<dbReference type="Proteomes" id="UP000018936">
    <property type="component" value="Unassembled WGS sequence"/>
</dbReference>
<evidence type="ECO:0000256" key="4">
    <source>
        <dbReference type="ARBA" id="ARBA00023163"/>
    </source>
</evidence>
<dbReference type="PROSITE" id="PS50252">
    <property type="entry name" value="TBOX_3"/>
    <property type="match status" value="1"/>
</dbReference>
<feature type="region of interest" description="Disordered" evidence="7">
    <location>
        <begin position="1"/>
        <end position="24"/>
    </location>
</feature>
<dbReference type="GO" id="GO:0001708">
    <property type="term" value="P:cell fate specification"/>
    <property type="evidence" value="ECO:0007669"/>
    <property type="project" value="TreeGrafter"/>
</dbReference>
<comment type="caution">
    <text evidence="9">The sequence shown here is derived from an EMBL/GenBank/DDBJ whole genome shotgun (WGS) entry which is preliminary data.</text>
</comment>
<dbReference type="InterPro" id="IPR008967">
    <property type="entry name" value="p53-like_TF_DNA-bd_sf"/>
</dbReference>
<sequence length="143" mass="15879">MGTLRQSGHQRNRVYMHPDSPNTGAHWMRQEISFGKLKLTNNKGASNNNGQMVVLQSLHKYQPRLHVVEVNEDGTEDTSQPGRVQTFTFPETQFIAVTAYQNTDVITKRGERGSTRFSGFGGASAATEAGRVEAKLPELCRKS</sequence>
<evidence type="ECO:0000313" key="10">
    <source>
        <dbReference type="Proteomes" id="UP000018936"/>
    </source>
</evidence>
<dbReference type="SMART" id="SM00425">
    <property type="entry name" value="TBOX"/>
    <property type="match status" value="1"/>
</dbReference>
<dbReference type="PRINTS" id="PR00937">
    <property type="entry name" value="TBOX"/>
</dbReference>
<dbReference type="PROSITE" id="PS01264">
    <property type="entry name" value="TBOX_2"/>
    <property type="match status" value="1"/>
</dbReference>
<dbReference type="AlphaFoldDB" id="V8PBI0"/>
<comment type="subcellular location">
    <subcellularLocation>
        <location evidence="1 6">Nucleus</location>
    </subcellularLocation>
</comment>
<evidence type="ECO:0000259" key="8">
    <source>
        <dbReference type="PROSITE" id="PS50252"/>
    </source>
</evidence>
<evidence type="ECO:0000256" key="6">
    <source>
        <dbReference type="PROSITE-ProRule" id="PRU00201"/>
    </source>
</evidence>
<accession>V8PBI0</accession>
<evidence type="ECO:0000256" key="1">
    <source>
        <dbReference type="ARBA" id="ARBA00004123"/>
    </source>
</evidence>
<dbReference type="InterPro" id="IPR018186">
    <property type="entry name" value="TF_T-box_CS"/>
</dbReference>
<keyword evidence="5 6" id="KW-0539">Nucleus</keyword>
<dbReference type="InterPro" id="IPR036960">
    <property type="entry name" value="T-box_sf"/>
</dbReference>
<evidence type="ECO:0000256" key="7">
    <source>
        <dbReference type="SAM" id="MobiDB-lite"/>
    </source>
</evidence>
<keyword evidence="10" id="KW-1185">Reference proteome</keyword>
<dbReference type="Pfam" id="PF00907">
    <property type="entry name" value="T-box"/>
    <property type="match status" value="1"/>
</dbReference>
<dbReference type="GO" id="GO:0045893">
    <property type="term" value="P:positive regulation of DNA-templated transcription"/>
    <property type="evidence" value="ECO:0007669"/>
    <property type="project" value="InterPro"/>
</dbReference>
<evidence type="ECO:0000256" key="2">
    <source>
        <dbReference type="ARBA" id="ARBA00023015"/>
    </source>
</evidence>
<dbReference type="InterPro" id="IPR046360">
    <property type="entry name" value="T-box_DNA-bd"/>
</dbReference>
<dbReference type="SUPFAM" id="SSF49417">
    <property type="entry name" value="p53-like transcription factors"/>
    <property type="match status" value="1"/>
</dbReference>